<keyword evidence="3" id="KW-0690">Ribosome biogenesis</keyword>
<feature type="compositionally biased region" description="Basic and acidic residues" evidence="10">
    <location>
        <begin position="723"/>
        <end position="745"/>
    </location>
</feature>
<evidence type="ECO:0000256" key="8">
    <source>
        <dbReference type="ARBA" id="ARBA00023242"/>
    </source>
</evidence>
<evidence type="ECO:0000256" key="2">
    <source>
        <dbReference type="ARBA" id="ARBA00007494"/>
    </source>
</evidence>
<dbReference type="InterPro" id="IPR023273">
    <property type="entry name" value="RCMT_NOP2"/>
</dbReference>
<keyword evidence="8" id="KW-0539">Nucleus</keyword>
<dbReference type="InterPro" id="IPR023267">
    <property type="entry name" value="RCMT"/>
</dbReference>
<dbReference type="FunFam" id="3.30.70.1170:FF:000001">
    <property type="entry name" value="Ribosomal RNA methyltransferase Nop2"/>
    <property type="match status" value="1"/>
</dbReference>
<evidence type="ECO:0000313" key="13">
    <source>
        <dbReference type="Proteomes" id="UP000749559"/>
    </source>
</evidence>
<dbReference type="InterPro" id="IPR011023">
    <property type="entry name" value="Nop2p"/>
</dbReference>
<evidence type="ECO:0000256" key="1">
    <source>
        <dbReference type="ARBA" id="ARBA00004604"/>
    </source>
</evidence>
<dbReference type="PRINTS" id="PR02012">
    <property type="entry name" value="RCMTNOP2"/>
</dbReference>
<feature type="compositionally biased region" description="Acidic residues" evidence="10">
    <location>
        <begin position="123"/>
        <end position="168"/>
    </location>
</feature>
<sequence>MFKIRIDGGKSGQNAGVRIWIIKSYVILEKEKMGQKRDFTERLKRGPGRSSKKQKPPQMPVQFRKDEDEAPKNLSSRAKKRMKNRLKKKASLEAGKAKKPIKNVVDLGSGGEKSDSDLSAFSSDDEDLFPDHDEVEAPLGESDSDAVESDEEDVSGEEEVEDSDETEEAQGPAKKKSIQKGYSDDNKSWLTPSKKSSLPMDDDESEDEDESTDDEDDDMKDDFSDKEESSNSEDSDESTDGDNDEDGDDDEKLLPIEKATKRLRKKQKEDDKLAEEELQTNIAETETFILPSGQEIEKELVQAADLTLVQQRIKDVKGVLGDFTNRRQDGRSRKEYLRQLRKDLCTYYSYNDYLMGELMELFPNEIVDFLESNEVQRPVTIRTNTLKTRRRDLAQALINRGVNLDPIGKWSKVGLVVYDAQVPLGATPEYLAGHYLLQGGSSFLPVMALAPQENEKLLDMSAAPGGKTTYAAALMRNTGLIFANDANEDRAKAIVGNIHRMGITNTVVTTYDGRKFPKVMRNFDRVLLDAPCSGTGVISKDQAVKINKDEKDIARCAHLQKELLLAAIDCCDAKSKTGGYIIYSTCSVMYQENEDVIEYALKKRNVKLVSTELDFGREGFTKMQGKRFHQNMKLTRRFYPHAHNMDGFFVAKLKKFSNKIPGQESAGAEEESIDTEDKKESDDETTSSPISSTTDKAQQKGQKNKNNQRDNSKPRSNPKKRKIIESETADKEENSEDVSKSESVKKQKMKKSQSSLSPSGKSKVKKGSTPRKNKGKIFKRKKKY</sequence>
<dbReference type="GO" id="GO:0000470">
    <property type="term" value="P:maturation of LSU-rRNA"/>
    <property type="evidence" value="ECO:0007669"/>
    <property type="project" value="TreeGrafter"/>
</dbReference>
<feature type="compositionally biased region" description="Basic residues" evidence="10">
    <location>
        <begin position="762"/>
        <end position="784"/>
    </location>
</feature>
<feature type="compositionally biased region" description="Basic residues" evidence="10">
    <location>
        <begin position="77"/>
        <end position="89"/>
    </location>
</feature>
<dbReference type="GO" id="GO:0005730">
    <property type="term" value="C:nucleolus"/>
    <property type="evidence" value="ECO:0007669"/>
    <property type="project" value="UniProtKB-SubCell"/>
</dbReference>
<dbReference type="GO" id="GO:0009383">
    <property type="term" value="F:rRNA (cytosine-C5-)-methyltransferase activity"/>
    <property type="evidence" value="ECO:0007669"/>
    <property type="project" value="TreeGrafter"/>
</dbReference>
<feature type="compositionally biased region" description="Basic residues" evidence="10">
    <location>
        <begin position="45"/>
        <end position="55"/>
    </location>
</feature>
<dbReference type="Pfam" id="PF22458">
    <property type="entry name" value="RsmF-B_ferredox"/>
    <property type="match status" value="1"/>
</dbReference>
<dbReference type="Gene3D" id="3.30.70.1170">
    <property type="entry name" value="Sun protein, domain 3"/>
    <property type="match status" value="1"/>
</dbReference>
<comment type="similarity">
    <text evidence="2 9">Belongs to the class I-like SAM-binding methyltransferase superfamily. RsmB/NOP family.</text>
</comment>
<dbReference type="PRINTS" id="PR02008">
    <property type="entry name" value="RCMTFAMILY"/>
</dbReference>
<feature type="active site" description="Nucleophile" evidence="9">
    <location>
        <position position="586"/>
    </location>
</feature>
<keyword evidence="6 9" id="KW-0949">S-adenosyl-L-methionine</keyword>
<dbReference type="Gene3D" id="3.40.50.150">
    <property type="entry name" value="Vaccinia Virus protein VP39"/>
    <property type="match status" value="1"/>
</dbReference>
<feature type="domain" description="SAM-dependent MTase RsmB/NOP-type" evidence="11">
    <location>
        <begin position="369"/>
        <end position="656"/>
    </location>
</feature>
<evidence type="ECO:0000259" key="11">
    <source>
        <dbReference type="PROSITE" id="PS51686"/>
    </source>
</evidence>
<keyword evidence="7 9" id="KW-0694">RNA-binding</keyword>
<dbReference type="InterPro" id="IPR054728">
    <property type="entry name" value="RsmB-like_ferredoxin"/>
</dbReference>
<dbReference type="InterPro" id="IPR018314">
    <property type="entry name" value="RsmB/NOL1/NOP2-like_CS"/>
</dbReference>
<feature type="region of interest" description="Disordered" evidence="10">
    <location>
        <begin position="36"/>
        <end position="256"/>
    </location>
</feature>
<feature type="region of interest" description="Disordered" evidence="10">
    <location>
        <begin position="660"/>
        <end position="784"/>
    </location>
</feature>
<dbReference type="InterPro" id="IPR029063">
    <property type="entry name" value="SAM-dependent_MTases_sf"/>
</dbReference>
<dbReference type="PROSITE" id="PS51686">
    <property type="entry name" value="SAM_MT_RSMB_NOP"/>
    <property type="match status" value="1"/>
</dbReference>
<evidence type="ECO:0000256" key="7">
    <source>
        <dbReference type="ARBA" id="ARBA00022884"/>
    </source>
</evidence>
<evidence type="ECO:0000313" key="12">
    <source>
        <dbReference type="EMBL" id="CAH1772591.1"/>
    </source>
</evidence>
<dbReference type="SUPFAM" id="SSF53335">
    <property type="entry name" value="S-adenosyl-L-methionine-dependent methyltransferases"/>
    <property type="match status" value="1"/>
</dbReference>
<reference evidence="12" key="1">
    <citation type="submission" date="2022-03" db="EMBL/GenBank/DDBJ databases">
        <authorList>
            <person name="Martin C."/>
        </authorList>
    </citation>
    <scope>NUCLEOTIDE SEQUENCE</scope>
</reference>
<dbReference type="PROSITE" id="PS01153">
    <property type="entry name" value="NOL1_NOP2_SUN"/>
    <property type="match status" value="1"/>
</dbReference>
<dbReference type="Pfam" id="PF01189">
    <property type="entry name" value="Methyltr_RsmB-F"/>
    <property type="match status" value="1"/>
</dbReference>
<dbReference type="GO" id="GO:0003723">
    <property type="term" value="F:RNA binding"/>
    <property type="evidence" value="ECO:0007669"/>
    <property type="project" value="UniProtKB-UniRule"/>
</dbReference>
<gene>
    <name evidence="12" type="ORF">OFUS_LOCUS328</name>
</gene>
<name>A0A8S4MVZ3_OWEFU</name>
<dbReference type="InterPro" id="IPR049560">
    <property type="entry name" value="MeTrfase_RsmB-F_NOP2_cat"/>
</dbReference>
<dbReference type="PANTHER" id="PTHR22807">
    <property type="entry name" value="NOP2 YEAST -RELATED NOL1/NOP2/FMU SUN DOMAIN-CONTAINING"/>
    <property type="match status" value="1"/>
</dbReference>
<organism evidence="12 13">
    <name type="scientific">Owenia fusiformis</name>
    <name type="common">Polychaete worm</name>
    <dbReference type="NCBI Taxonomy" id="6347"/>
    <lineage>
        <taxon>Eukaryota</taxon>
        <taxon>Metazoa</taxon>
        <taxon>Spiralia</taxon>
        <taxon>Lophotrochozoa</taxon>
        <taxon>Annelida</taxon>
        <taxon>Polychaeta</taxon>
        <taxon>Sedentaria</taxon>
        <taxon>Canalipalpata</taxon>
        <taxon>Sabellida</taxon>
        <taxon>Oweniida</taxon>
        <taxon>Oweniidae</taxon>
        <taxon>Owenia</taxon>
    </lineage>
</organism>
<dbReference type="AlphaFoldDB" id="A0A8S4MVZ3"/>
<evidence type="ECO:0000256" key="6">
    <source>
        <dbReference type="ARBA" id="ARBA00022691"/>
    </source>
</evidence>
<dbReference type="GO" id="GO:0070475">
    <property type="term" value="P:rRNA base methylation"/>
    <property type="evidence" value="ECO:0007669"/>
    <property type="project" value="TreeGrafter"/>
</dbReference>
<comment type="subcellular location">
    <subcellularLocation>
        <location evidence="1">Nucleus</location>
        <location evidence="1">Nucleolus</location>
    </subcellularLocation>
</comment>
<keyword evidence="13" id="KW-1185">Reference proteome</keyword>
<keyword evidence="4 9" id="KW-0489">Methyltransferase</keyword>
<feature type="compositionally biased region" description="Acidic residues" evidence="10">
    <location>
        <begin position="230"/>
        <end position="251"/>
    </location>
</feature>
<evidence type="ECO:0000256" key="4">
    <source>
        <dbReference type="ARBA" id="ARBA00022603"/>
    </source>
</evidence>
<evidence type="ECO:0000256" key="3">
    <source>
        <dbReference type="ARBA" id="ARBA00022517"/>
    </source>
</evidence>
<comment type="caution">
    <text evidence="12">The sequence shown here is derived from an EMBL/GenBank/DDBJ whole genome shotgun (WGS) entry which is preliminary data.</text>
</comment>
<feature type="compositionally biased region" description="Acidic residues" evidence="10">
    <location>
        <begin position="200"/>
        <end position="220"/>
    </location>
</feature>
<feature type="binding site" evidence="9">
    <location>
        <position position="512"/>
    </location>
    <ligand>
        <name>S-adenosyl-L-methionine</name>
        <dbReference type="ChEBI" id="CHEBI:59789"/>
    </ligand>
</feature>
<protein>
    <recommendedName>
        <fullName evidence="11">SAM-dependent MTase RsmB/NOP-type domain-containing protein</fullName>
    </recommendedName>
</protein>
<accession>A0A8S4MVZ3</accession>
<feature type="binding site" evidence="9">
    <location>
        <position position="529"/>
    </location>
    <ligand>
        <name>S-adenosyl-L-methionine</name>
        <dbReference type="ChEBI" id="CHEBI:59789"/>
    </ligand>
</feature>
<feature type="binding site" evidence="9">
    <location>
        <begin position="461"/>
        <end position="467"/>
    </location>
    <ligand>
        <name>S-adenosyl-L-methionine</name>
        <dbReference type="ChEBI" id="CHEBI:59789"/>
    </ligand>
</feature>
<dbReference type="OrthoDB" id="427002at2759"/>
<evidence type="ECO:0000256" key="9">
    <source>
        <dbReference type="PROSITE-ProRule" id="PRU01023"/>
    </source>
</evidence>
<evidence type="ECO:0000256" key="5">
    <source>
        <dbReference type="ARBA" id="ARBA00022679"/>
    </source>
</evidence>
<keyword evidence="5 9" id="KW-0808">Transferase</keyword>
<dbReference type="Proteomes" id="UP000749559">
    <property type="component" value="Unassembled WGS sequence"/>
</dbReference>
<feature type="binding site" evidence="9">
    <location>
        <position position="485"/>
    </location>
    <ligand>
        <name>S-adenosyl-L-methionine</name>
        <dbReference type="ChEBI" id="CHEBI:59789"/>
    </ligand>
</feature>
<dbReference type="NCBIfam" id="TIGR00446">
    <property type="entry name" value="nop2p"/>
    <property type="match status" value="1"/>
</dbReference>
<dbReference type="InterPro" id="IPR001678">
    <property type="entry name" value="MeTrfase_RsmB-F_NOP2_dom"/>
</dbReference>
<evidence type="ECO:0000256" key="10">
    <source>
        <dbReference type="SAM" id="MobiDB-lite"/>
    </source>
</evidence>
<proteinExistence type="inferred from homology"/>
<dbReference type="PANTHER" id="PTHR22807:SF30">
    <property type="entry name" value="28S RRNA (CYTOSINE(4447)-C(5))-METHYLTRANSFERASE-RELATED"/>
    <property type="match status" value="1"/>
</dbReference>
<feature type="compositionally biased region" description="Low complexity" evidence="10">
    <location>
        <begin position="752"/>
        <end position="761"/>
    </location>
</feature>
<dbReference type="EMBL" id="CAIIXF020000001">
    <property type="protein sequence ID" value="CAH1772591.1"/>
    <property type="molecule type" value="Genomic_DNA"/>
</dbReference>